<dbReference type="SUPFAM" id="SSF81345">
    <property type="entry name" value="ABC transporter involved in vitamin B12 uptake, BtuC"/>
    <property type="match status" value="1"/>
</dbReference>
<dbReference type="PANTHER" id="PTHR30472">
    <property type="entry name" value="FERRIC ENTEROBACTIN TRANSPORT SYSTEM PERMEASE PROTEIN"/>
    <property type="match status" value="1"/>
</dbReference>
<feature type="transmembrane region" description="Helical" evidence="8">
    <location>
        <begin position="73"/>
        <end position="93"/>
    </location>
</feature>
<evidence type="ECO:0000256" key="3">
    <source>
        <dbReference type="ARBA" id="ARBA00022448"/>
    </source>
</evidence>
<proteinExistence type="inferred from homology"/>
<evidence type="ECO:0000256" key="4">
    <source>
        <dbReference type="ARBA" id="ARBA00022475"/>
    </source>
</evidence>
<evidence type="ECO:0000256" key="1">
    <source>
        <dbReference type="ARBA" id="ARBA00004651"/>
    </source>
</evidence>
<name>A0A5B8REH4_9ZZZZ</name>
<dbReference type="Gene3D" id="1.10.3470.10">
    <property type="entry name" value="ABC transporter involved in vitamin B12 uptake, BtuC"/>
    <property type="match status" value="1"/>
</dbReference>
<keyword evidence="4" id="KW-1003">Cell membrane</keyword>
<keyword evidence="5 8" id="KW-0812">Transmembrane</keyword>
<organism evidence="9">
    <name type="scientific">uncultured organism</name>
    <dbReference type="NCBI Taxonomy" id="155900"/>
    <lineage>
        <taxon>unclassified sequences</taxon>
        <taxon>environmental samples</taxon>
    </lineage>
</organism>
<dbReference type="PANTHER" id="PTHR30472:SF1">
    <property type="entry name" value="FE(3+) DICITRATE TRANSPORT SYSTEM PERMEASE PROTEIN FECC-RELATED"/>
    <property type="match status" value="1"/>
</dbReference>
<keyword evidence="6 8" id="KW-1133">Transmembrane helix</keyword>
<feature type="transmembrane region" description="Helical" evidence="8">
    <location>
        <begin position="320"/>
        <end position="338"/>
    </location>
</feature>
<evidence type="ECO:0000256" key="2">
    <source>
        <dbReference type="ARBA" id="ARBA00007935"/>
    </source>
</evidence>
<comment type="subcellular location">
    <subcellularLocation>
        <location evidence="1">Cell membrane</location>
        <topology evidence="1">Multi-pass membrane protein</topology>
    </subcellularLocation>
</comment>
<feature type="transmembrane region" description="Helical" evidence="8">
    <location>
        <begin position="293"/>
        <end position="314"/>
    </location>
</feature>
<gene>
    <name evidence="9" type="primary">yfiZ_1</name>
    <name evidence="9" type="ORF">KBTEX_02650</name>
</gene>
<feature type="transmembrane region" description="Helical" evidence="8">
    <location>
        <begin position="248"/>
        <end position="281"/>
    </location>
</feature>
<dbReference type="EMBL" id="MN079136">
    <property type="protein sequence ID" value="QEA06318.1"/>
    <property type="molecule type" value="Genomic_DNA"/>
</dbReference>
<evidence type="ECO:0000256" key="5">
    <source>
        <dbReference type="ARBA" id="ARBA00022692"/>
    </source>
</evidence>
<feature type="transmembrane region" description="Helical" evidence="8">
    <location>
        <begin position="105"/>
        <end position="128"/>
    </location>
</feature>
<keyword evidence="7 8" id="KW-0472">Membrane</keyword>
<evidence type="ECO:0000256" key="8">
    <source>
        <dbReference type="SAM" id="Phobius"/>
    </source>
</evidence>
<accession>A0A5B8REH4</accession>
<sequence length="346" mass="34059">MTAAGSNGAPRVGEAGTRMRMTGLTAACAAVLALACLASLLLGAGSVDAGPALAGLLGHGSEEARFVVFELRAPRTVIALVVGAALGVAGALLQAVTRNPLAEPGLLGVSAGSAFAVAVALTLGASAATLRSTVAQLGALGGCLCAIGAGRLRGVGDDPVRLVLAGAALSSLLAALTSMLLLVDQRTADEIRFWVVGSVAGRRLSDLSGILPSLAAAALITLAIARPLAALALGDRVAAGLGHRPGTVRLLAVIAVALLVGAATAVAGPIAFVGLVVPFAARALAGPDIRRTLWLSVPLGALVVVAADVVSRLVVQPSELPIGVLTALLGAPVLIAVVRARRLPTL</sequence>
<dbReference type="GO" id="GO:0022857">
    <property type="term" value="F:transmembrane transporter activity"/>
    <property type="evidence" value="ECO:0007669"/>
    <property type="project" value="InterPro"/>
</dbReference>
<keyword evidence="3" id="KW-0813">Transport</keyword>
<evidence type="ECO:0000313" key="9">
    <source>
        <dbReference type="EMBL" id="QEA06318.1"/>
    </source>
</evidence>
<evidence type="ECO:0000256" key="7">
    <source>
        <dbReference type="ARBA" id="ARBA00023136"/>
    </source>
</evidence>
<reference evidence="9" key="1">
    <citation type="submission" date="2019-06" db="EMBL/GenBank/DDBJ databases">
        <authorList>
            <person name="Murdoch R.W."/>
            <person name="Fathepure B."/>
        </authorList>
    </citation>
    <scope>NUCLEOTIDE SEQUENCE</scope>
</reference>
<dbReference type="InterPro" id="IPR037294">
    <property type="entry name" value="ABC_BtuC-like"/>
</dbReference>
<dbReference type="InterPro" id="IPR000522">
    <property type="entry name" value="ABC_transptr_permease_BtuC"/>
</dbReference>
<dbReference type="CDD" id="cd06550">
    <property type="entry name" value="TM_ABC_iron-siderophores_like"/>
    <property type="match status" value="1"/>
</dbReference>
<comment type="similarity">
    <text evidence="2">Belongs to the binding-protein-dependent transport system permease family. FecCD subfamily.</text>
</comment>
<dbReference type="GO" id="GO:0005886">
    <property type="term" value="C:plasma membrane"/>
    <property type="evidence" value="ECO:0007669"/>
    <property type="project" value="UniProtKB-SubCell"/>
</dbReference>
<dbReference type="AlphaFoldDB" id="A0A5B8REH4"/>
<dbReference type="Pfam" id="PF01032">
    <property type="entry name" value="FecCD"/>
    <property type="match status" value="1"/>
</dbReference>
<protein>
    <submittedName>
        <fullName evidence="9">Putative siderophore transport system permease protein YfiZ</fullName>
    </submittedName>
</protein>
<evidence type="ECO:0000256" key="6">
    <source>
        <dbReference type="ARBA" id="ARBA00022989"/>
    </source>
</evidence>
<feature type="transmembrane region" description="Helical" evidence="8">
    <location>
        <begin position="162"/>
        <end position="183"/>
    </location>
</feature>
<feature type="transmembrane region" description="Helical" evidence="8">
    <location>
        <begin position="204"/>
        <end position="228"/>
    </location>
</feature>